<dbReference type="Proteomes" id="UP000095651">
    <property type="component" value="Unassembled WGS sequence"/>
</dbReference>
<feature type="domain" description="Serine dehydratase-like alpha subunit" evidence="2">
    <location>
        <begin position="91"/>
        <end position="422"/>
    </location>
</feature>
<evidence type="ECO:0000313" key="4">
    <source>
        <dbReference type="Proteomes" id="UP000095651"/>
    </source>
</evidence>
<dbReference type="EMBL" id="CYZE01000011">
    <property type="protein sequence ID" value="CUO75973.1"/>
    <property type="molecule type" value="Genomic_DNA"/>
</dbReference>
<proteinExistence type="inferred from homology"/>
<gene>
    <name evidence="3" type="ORF">ERS852407_03861</name>
</gene>
<dbReference type="HAMAP" id="MF_01845">
    <property type="entry name" value="UPF0597"/>
    <property type="match status" value="1"/>
</dbReference>
<dbReference type="InterPro" id="IPR005130">
    <property type="entry name" value="Ser_deHydtase-like_asu"/>
</dbReference>
<accession>A0A174HLY6</accession>
<dbReference type="GO" id="GO:0080146">
    <property type="term" value="F:L-cysteine desulfhydrase activity"/>
    <property type="evidence" value="ECO:0007669"/>
    <property type="project" value="TreeGrafter"/>
</dbReference>
<evidence type="ECO:0000256" key="1">
    <source>
        <dbReference type="HAMAP-Rule" id="MF_01845"/>
    </source>
</evidence>
<organism evidence="3 4">
    <name type="scientific">Hungatella hathewayi</name>
    <dbReference type="NCBI Taxonomy" id="154046"/>
    <lineage>
        <taxon>Bacteria</taxon>
        <taxon>Bacillati</taxon>
        <taxon>Bacillota</taxon>
        <taxon>Clostridia</taxon>
        <taxon>Lachnospirales</taxon>
        <taxon>Lachnospiraceae</taxon>
        <taxon>Hungatella</taxon>
    </lineage>
</organism>
<dbReference type="PANTHER" id="PTHR30501:SF2">
    <property type="entry name" value="UPF0597 PROTEIN YHAM"/>
    <property type="match status" value="1"/>
</dbReference>
<dbReference type="GO" id="GO:0019450">
    <property type="term" value="P:L-cysteine catabolic process to pyruvate"/>
    <property type="evidence" value="ECO:0007669"/>
    <property type="project" value="TreeGrafter"/>
</dbReference>
<name>A0A174HLY6_9FIRM</name>
<dbReference type="PANTHER" id="PTHR30501">
    <property type="entry name" value="UPF0597 PROTEIN YHAM"/>
    <property type="match status" value="1"/>
</dbReference>
<evidence type="ECO:0000313" key="3">
    <source>
        <dbReference type="EMBL" id="CUO75973.1"/>
    </source>
</evidence>
<dbReference type="Pfam" id="PF03313">
    <property type="entry name" value="SDH_alpha"/>
    <property type="match status" value="1"/>
</dbReference>
<dbReference type="PIRSF" id="PIRSF006054">
    <property type="entry name" value="UCP006054"/>
    <property type="match status" value="1"/>
</dbReference>
<comment type="similarity">
    <text evidence="1">Belongs to the UPF0597 family.</text>
</comment>
<protein>
    <recommendedName>
        <fullName evidence="1">UPF0597 protein ERS852407_03861</fullName>
    </recommendedName>
</protein>
<sequence length="426" mass="45232">MRIDKNIYKQYIAVLEEELVPALGCTEPTCIAYAAALTAGCLGGMPDHLVVESSGNIIKNVKGAVVPNSGGLKGIEAAAVLGAAGGNPELKLEVLTGVTEAAIELTKKLLEDRDFCEVRVMKSPANLHVRITGMRDGHEAKVELIHQHTNLVRIEKDGLALYEKPYQPGSFDESLTDRGCLNVLDILAFADEVQMEDIQELIDRQIEYNERIAQEGMQKEYGVSVGANLVKYYGNDVQVRARAMAAAGSDARMSGCLYPVVINSGSGNQGITVSVPVIEYAKEMGVSHEKLVRALVFSNLIAIHQKTGIGRLSAYCGAVSAACGAGAGITYLSGGSYEQICATITNTLANVSGMICDGAKPSCAAKIATAVDAAIMAHCLSMEAEEFQPGDGIVKDTVENTIESVCEIASQGMNVTDAKILEIMVR</sequence>
<dbReference type="RefSeq" id="WP_055657665.1">
    <property type="nucleotide sequence ID" value="NZ_CABIXC010000011.1"/>
</dbReference>
<evidence type="ECO:0000259" key="2">
    <source>
        <dbReference type="Pfam" id="PF03313"/>
    </source>
</evidence>
<dbReference type="AlphaFoldDB" id="A0A174HLY6"/>
<dbReference type="InterPro" id="IPR021144">
    <property type="entry name" value="UPF0597"/>
</dbReference>
<reference evidence="3 4" key="1">
    <citation type="submission" date="2015-09" db="EMBL/GenBank/DDBJ databases">
        <authorList>
            <consortium name="Pathogen Informatics"/>
        </authorList>
    </citation>
    <scope>NUCLEOTIDE SEQUENCE [LARGE SCALE GENOMIC DNA]</scope>
    <source>
        <strain evidence="3 4">2789STDY5608850</strain>
    </source>
</reference>